<evidence type="ECO:0000313" key="2">
    <source>
        <dbReference type="Proteomes" id="UP000589620"/>
    </source>
</evidence>
<dbReference type="RefSeq" id="WP_246298089.1">
    <property type="nucleotide sequence ID" value="NZ_BAAAPX010000001.1"/>
</dbReference>
<name>A0A852T4J1_9MICO</name>
<dbReference type="AlphaFoldDB" id="A0A852T4J1"/>
<accession>A0A852T4J1</accession>
<dbReference type="SUPFAM" id="SSF52980">
    <property type="entry name" value="Restriction endonuclease-like"/>
    <property type="match status" value="1"/>
</dbReference>
<protein>
    <recommendedName>
        <fullName evidence="3">DUF559 domain-containing protein</fullName>
    </recommendedName>
</protein>
<gene>
    <name evidence="1" type="ORF">BJ963_003252</name>
</gene>
<reference evidence="1 2" key="1">
    <citation type="submission" date="2020-07" db="EMBL/GenBank/DDBJ databases">
        <title>Sequencing the genomes of 1000 actinobacteria strains.</title>
        <authorList>
            <person name="Klenk H.-P."/>
        </authorList>
    </citation>
    <scope>NUCLEOTIDE SEQUENCE [LARGE SCALE GENOMIC DNA]</scope>
    <source>
        <strain evidence="1 2">DSM 23871</strain>
    </source>
</reference>
<dbReference type="Proteomes" id="UP000589620">
    <property type="component" value="Unassembled WGS sequence"/>
</dbReference>
<dbReference type="InterPro" id="IPR011335">
    <property type="entry name" value="Restrct_endonuc-II-like"/>
</dbReference>
<proteinExistence type="predicted"/>
<comment type="caution">
    <text evidence="1">The sequence shown here is derived from an EMBL/GenBank/DDBJ whole genome shotgun (WGS) entry which is preliminary data.</text>
</comment>
<organism evidence="1 2">
    <name type="scientific">Leifsonia soli</name>
    <dbReference type="NCBI Taxonomy" id="582665"/>
    <lineage>
        <taxon>Bacteria</taxon>
        <taxon>Bacillati</taxon>
        <taxon>Actinomycetota</taxon>
        <taxon>Actinomycetes</taxon>
        <taxon>Micrococcales</taxon>
        <taxon>Microbacteriaceae</taxon>
        <taxon>Leifsonia</taxon>
    </lineage>
</organism>
<dbReference type="EMBL" id="JACCBJ010000001">
    <property type="protein sequence ID" value="NYD75733.1"/>
    <property type="molecule type" value="Genomic_DNA"/>
</dbReference>
<evidence type="ECO:0008006" key="3">
    <source>
        <dbReference type="Google" id="ProtNLM"/>
    </source>
</evidence>
<keyword evidence="2" id="KW-1185">Reference proteome</keyword>
<evidence type="ECO:0000313" key="1">
    <source>
        <dbReference type="EMBL" id="NYD75733.1"/>
    </source>
</evidence>
<sequence>MDENGARTSELLRDGVSWRTVYGQKLHRPFFGMRSASEPEGHIALCHAAAVILPSAALFSHRSAAMIHGMPLPSWAEPTEVEISVFEPTRPPRLRGIVSHQLTPHEHRWVMVDGLRVIAAQDTWAQLSTRLRLPDLVAIGDFLITGDEPYSQHPPPLVRADLEAAVRRHGRRRGVTTLRQALERIRYGSLSPQESRLRLALEDAGLPSPELNHVVRSPDGERVEAMIDLAYPTARVAIEYLGDHHRTDTTTYRNDIGRRERLVESGWDVIFVTAADSFDQVALRVRRALRRSSTR</sequence>